<dbReference type="EMBL" id="SGPM01000312">
    <property type="protein sequence ID" value="THH26774.1"/>
    <property type="molecule type" value="Genomic_DNA"/>
</dbReference>
<protein>
    <recommendedName>
        <fullName evidence="7">Profilin</fullName>
    </recommendedName>
</protein>
<dbReference type="InterPro" id="IPR048278">
    <property type="entry name" value="PFN"/>
</dbReference>
<keyword evidence="9" id="KW-1185">Reference proteome</keyword>
<dbReference type="InterPro" id="IPR027310">
    <property type="entry name" value="Profilin_CS"/>
</dbReference>
<comment type="subunit">
    <text evidence="6">Occurs in many kinds of cells as a complex with monomeric actin in a 1:1 ratio.</text>
</comment>
<comment type="function">
    <text evidence="6">Binds to actin and affects the structure of the cytoskeleton. At high concentrations, profilin prevents the polymerization of actin, whereas it enhances it at low concentrations.</text>
</comment>
<dbReference type="Proteomes" id="UP000308730">
    <property type="component" value="Unassembled WGS sequence"/>
</dbReference>
<dbReference type="PRINTS" id="PR01640">
    <property type="entry name" value="PROFILINPLNT"/>
</dbReference>
<evidence type="ECO:0000256" key="1">
    <source>
        <dbReference type="ARBA" id="ARBA00004245"/>
    </source>
</evidence>
<gene>
    <name evidence="8" type="ORF">EUX98_g7414</name>
</gene>
<name>A0A4S4MLL3_9APHY</name>
<comment type="caution">
    <text evidence="8">The sequence shown here is derived from an EMBL/GenBank/DDBJ whole genome shotgun (WGS) entry which is preliminary data.</text>
</comment>
<proteinExistence type="inferred from homology"/>
<keyword evidence="3" id="KW-0963">Cytoplasm</keyword>
<dbReference type="InterPro" id="IPR005455">
    <property type="entry name" value="PFN_euk"/>
</dbReference>
<keyword evidence="5 6" id="KW-0206">Cytoskeleton</keyword>
<dbReference type="CDD" id="cd00148">
    <property type="entry name" value="PROF"/>
    <property type="match status" value="1"/>
</dbReference>
<sequence length="128" mass="13493">MSWQTYVDSSLVGSGKIARAAILGQAGGVWATSAGYNLSDEEQKAIVHAFNDLEGVRTKGFRAANRKFFTLQAVEGGRSIYGKIGADGCILVKTKQAVLVAEYAAPTQAPEATPVVETVADWLIAAGF</sequence>
<keyword evidence="4 7" id="KW-0009">Actin-binding</keyword>
<dbReference type="OrthoDB" id="421374at2759"/>
<evidence type="ECO:0000256" key="7">
    <source>
        <dbReference type="RuleBase" id="RU003909"/>
    </source>
</evidence>
<reference evidence="8 9" key="1">
    <citation type="submission" date="2019-02" db="EMBL/GenBank/DDBJ databases">
        <title>Genome sequencing of the rare red list fungi Antrodiella citrinella (Flaviporus citrinellus).</title>
        <authorList>
            <person name="Buettner E."/>
            <person name="Kellner H."/>
        </authorList>
    </citation>
    <scope>NUCLEOTIDE SEQUENCE [LARGE SCALE GENOMIC DNA]</scope>
    <source>
        <strain evidence="8 9">DSM 108506</strain>
    </source>
</reference>
<dbReference type="GO" id="GO:0005856">
    <property type="term" value="C:cytoskeleton"/>
    <property type="evidence" value="ECO:0007669"/>
    <property type="project" value="UniProtKB-SubCell"/>
</dbReference>
<dbReference type="Pfam" id="PF00235">
    <property type="entry name" value="Profilin"/>
    <property type="match status" value="1"/>
</dbReference>
<dbReference type="Gene3D" id="3.30.450.30">
    <property type="entry name" value="Dynein light chain 2a, cytoplasmic"/>
    <property type="match status" value="1"/>
</dbReference>
<dbReference type="AlphaFoldDB" id="A0A4S4MLL3"/>
<evidence type="ECO:0000256" key="5">
    <source>
        <dbReference type="ARBA" id="ARBA00023212"/>
    </source>
</evidence>
<evidence type="ECO:0000256" key="3">
    <source>
        <dbReference type="ARBA" id="ARBA00022490"/>
    </source>
</evidence>
<dbReference type="PRINTS" id="PR00392">
    <property type="entry name" value="PROFILIN"/>
</dbReference>
<comment type="similarity">
    <text evidence="2 7">Belongs to the profilin family.</text>
</comment>
<accession>A0A4S4MLL3</accession>
<dbReference type="PANTHER" id="PTHR11604:SF0">
    <property type="entry name" value="PROFILIN"/>
    <property type="match status" value="1"/>
</dbReference>
<dbReference type="InterPro" id="IPR036140">
    <property type="entry name" value="PFN_sf"/>
</dbReference>
<evidence type="ECO:0000313" key="9">
    <source>
        <dbReference type="Proteomes" id="UP000308730"/>
    </source>
</evidence>
<dbReference type="GO" id="GO:0003785">
    <property type="term" value="F:actin monomer binding"/>
    <property type="evidence" value="ECO:0007669"/>
    <property type="project" value="TreeGrafter"/>
</dbReference>
<evidence type="ECO:0000256" key="6">
    <source>
        <dbReference type="RuleBase" id="RU003908"/>
    </source>
</evidence>
<organism evidence="8 9">
    <name type="scientific">Antrodiella citrinella</name>
    <dbReference type="NCBI Taxonomy" id="2447956"/>
    <lineage>
        <taxon>Eukaryota</taxon>
        <taxon>Fungi</taxon>
        <taxon>Dikarya</taxon>
        <taxon>Basidiomycota</taxon>
        <taxon>Agaricomycotina</taxon>
        <taxon>Agaricomycetes</taxon>
        <taxon>Polyporales</taxon>
        <taxon>Steccherinaceae</taxon>
        <taxon>Antrodiella</taxon>
    </lineage>
</organism>
<dbReference type="GO" id="GO:0005938">
    <property type="term" value="C:cell cortex"/>
    <property type="evidence" value="ECO:0007669"/>
    <property type="project" value="TreeGrafter"/>
</dbReference>
<evidence type="ECO:0000256" key="4">
    <source>
        <dbReference type="ARBA" id="ARBA00023203"/>
    </source>
</evidence>
<comment type="subcellular location">
    <subcellularLocation>
        <location evidence="1">Cytoplasm</location>
        <location evidence="1">Cytoskeleton</location>
    </subcellularLocation>
</comment>
<evidence type="ECO:0000313" key="8">
    <source>
        <dbReference type="EMBL" id="THH26774.1"/>
    </source>
</evidence>
<dbReference type="PROSITE" id="PS00414">
    <property type="entry name" value="PROFILIN"/>
    <property type="match status" value="1"/>
</dbReference>
<dbReference type="PANTHER" id="PTHR11604">
    <property type="entry name" value="PROFILIN"/>
    <property type="match status" value="1"/>
</dbReference>
<dbReference type="SUPFAM" id="SSF55770">
    <property type="entry name" value="Profilin (actin-binding protein)"/>
    <property type="match status" value="1"/>
</dbReference>
<dbReference type="SMART" id="SM00392">
    <property type="entry name" value="PROF"/>
    <property type="match status" value="1"/>
</dbReference>
<evidence type="ECO:0000256" key="2">
    <source>
        <dbReference type="ARBA" id="ARBA00010058"/>
    </source>
</evidence>